<protein>
    <submittedName>
        <fullName evidence="1">Uncharacterized protein</fullName>
    </submittedName>
</protein>
<keyword evidence="2" id="KW-1185">Reference proteome</keyword>
<proteinExistence type="predicted"/>
<evidence type="ECO:0000313" key="1">
    <source>
        <dbReference type="EMBL" id="MBA6151454.1"/>
    </source>
</evidence>
<comment type="caution">
    <text evidence="1">The sequence shown here is derived from an EMBL/GenBank/DDBJ whole genome shotgun (WGS) entry which is preliminary data.</text>
</comment>
<dbReference type="AlphaFoldDB" id="A0A7W2R265"/>
<organism evidence="1 2">
    <name type="scientific">Gelidibacter maritimus</name>
    <dbReference type="NCBI Taxonomy" id="2761487"/>
    <lineage>
        <taxon>Bacteria</taxon>
        <taxon>Pseudomonadati</taxon>
        <taxon>Bacteroidota</taxon>
        <taxon>Flavobacteriia</taxon>
        <taxon>Flavobacteriales</taxon>
        <taxon>Flavobacteriaceae</taxon>
        <taxon>Gelidibacter</taxon>
    </lineage>
</organism>
<dbReference type="EMBL" id="JACGLT010000001">
    <property type="protein sequence ID" value="MBA6151454.1"/>
    <property type="molecule type" value="Genomic_DNA"/>
</dbReference>
<reference evidence="1 2" key="1">
    <citation type="submission" date="2020-07" db="EMBL/GenBank/DDBJ databases">
        <title>Bacterium isolated from marine sediment.</title>
        <authorList>
            <person name="Shang D."/>
        </authorList>
    </citation>
    <scope>NUCLEOTIDE SEQUENCE [LARGE SCALE GENOMIC DNA]</scope>
    <source>
        <strain evidence="1 2">F6074</strain>
    </source>
</reference>
<sequence>MEILKNFFKSCKITEDGVILDENSISRIQKHYTNFSKLKPAKIILDKPFGVFAFINNYLGVYRIVTFHYVDFRWYSESTTAKIMHKSNIEEWRDTGVSNKFSENPYKNSGDTLGVMSGDFRHCFDEIIKEQHKRQILFEGTVEILLNDRFKQVSYQSGIGLQDLTLIEKITKNNPRRMGLHYIS</sequence>
<gene>
    <name evidence="1" type="ORF">H3Z82_01785</name>
</gene>
<dbReference type="RefSeq" id="WP_182202161.1">
    <property type="nucleotide sequence ID" value="NZ_JACGLT010000001.1"/>
</dbReference>
<evidence type="ECO:0000313" key="2">
    <source>
        <dbReference type="Proteomes" id="UP000541857"/>
    </source>
</evidence>
<dbReference type="Proteomes" id="UP000541857">
    <property type="component" value="Unassembled WGS sequence"/>
</dbReference>
<name>A0A7W2R265_9FLAO</name>
<accession>A0A7W2R265</accession>